<proteinExistence type="predicted"/>
<evidence type="ECO:0000259" key="23">
    <source>
        <dbReference type="PROSITE" id="PS50020"/>
    </source>
</evidence>
<gene>
    <name evidence="26" type="primary">DMD</name>
</gene>
<dbReference type="Pfam" id="PF00397">
    <property type="entry name" value="WW"/>
    <property type="match status" value="1"/>
</dbReference>
<dbReference type="GeneTree" id="ENSGT00940000154342"/>
<keyword evidence="9" id="KW-0862">Zinc</keyword>
<feature type="coiled-coil region" evidence="21">
    <location>
        <begin position="2923"/>
        <end position="2957"/>
    </location>
</feature>
<feature type="coiled-coil region" evidence="21">
    <location>
        <begin position="3570"/>
        <end position="3604"/>
    </location>
</feature>
<dbReference type="Pfam" id="PF00307">
    <property type="entry name" value="CH"/>
    <property type="match status" value="2"/>
</dbReference>
<evidence type="ECO:0000256" key="6">
    <source>
        <dbReference type="ARBA" id="ARBA00022723"/>
    </source>
</evidence>
<dbReference type="SMART" id="SM00456">
    <property type="entry name" value="WW"/>
    <property type="match status" value="1"/>
</dbReference>
<evidence type="ECO:0000313" key="26">
    <source>
        <dbReference type="Ensembl" id="ENSMICP00000042275.1"/>
    </source>
</evidence>
<dbReference type="GO" id="GO:0030016">
    <property type="term" value="C:myofibril"/>
    <property type="evidence" value="ECO:0007669"/>
    <property type="project" value="UniProtKB-ARBA"/>
</dbReference>
<dbReference type="Pfam" id="PF00435">
    <property type="entry name" value="Spectrin"/>
    <property type="match status" value="18"/>
</dbReference>
<dbReference type="FunFam" id="1.20.58.60:FF:000102">
    <property type="entry name" value="utrophin isoform X2"/>
    <property type="match status" value="1"/>
</dbReference>
<dbReference type="FunFam" id="1.20.58.60:FF:000075">
    <property type="entry name" value="utrophin isoform X1"/>
    <property type="match status" value="1"/>
</dbReference>
<dbReference type="FunFam" id="1.20.58.60:FF:000140">
    <property type="entry name" value="dystrophin isoform X1"/>
    <property type="match status" value="1"/>
</dbReference>
<keyword evidence="15 19" id="KW-0628">Postsynaptic cell membrane</keyword>
<reference evidence="26" key="1">
    <citation type="submission" date="2016-12" db="EMBL/GenBank/DDBJ databases">
        <title>Mouse lemur reference genome and diversity panel.</title>
        <authorList>
            <person name="Harris R."/>
            <person name="Larsen P."/>
            <person name="Liu Y."/>
            <person name="Hughes D.S."/>
            <person name="Murali S."/>
            <person name="Raveendran M."/>
            <person name="Korchina V."/>
            <person name="Wang M."/>
            <person name="Jhangiani S."/>
            <person name="Bandaranaike D."/>
            <person name="Bellair M."/>
            <person name="Blankenburg K."/>
            <person name="Chao H."/>
            <person name="Dahdouli M."/>
            <person name="Dinh H."/>
            <person name="Doddapaneni H."/>
            <person name="English A."/>
            <person name="Firestine M."/>
            <person name="Gnanaolivu R."/>
            <person name="Gross S."/>
            <person name="Hernandez B."/>
            <person name="Javaid M."/>
            <person name="Jayaseelan J."/>
            <person name="Jones J."/>
            <person name="Khan Z."/>
            <person name="Kovar C."/>
            <person name="Kurapati P."/>
            <person name="Le B."/>
            <person name="Lee S."/>
            <person name="Li M."/>
            <person name="Mathew T."/>
            <person name="Narasimhan A."/>
            <person name="Ngo D."/>
            <person name="Nguyen L."/>
            <person name="Okwuonu G."/>
            <person name="Ongeri F."/>
            <person name="Osuji N."/>
            <person name="Pu L.-L."/>
            <person name="Puazo M."/>
            <person name="Quiroz J."/>
            <person name="Raj R."/>
            <person name="Rajbhandari K."/>
            <person name="Reid J.G."/>
            <person name="Santibanez J."/>
            <person name="Sexton D."/>
            <person name="Skinner E."/>
            <person name="Vee V."/>
            <person name="Weissenberger G."/>
            <person name="Wu Y."/>
            <person name="Xin Y."/>
            <person name="Han Y."/>
            <person name="Campbell C."/>
            <person name="Brown A."/>
            <person name="Sullivan B."/>
            <person name="Shelton J."/>
            <person name="Brown S."/>
            <person name="Dudchenko O."/>
            <person name="Machol I."/>
            <person name="Durand N."/>
            <person name="Shamim M."/>
            <person name="Lieberman A."/>
            <person name="Muzny D.M."/>
            <person name="Richards S."/>
            <person name="Yoder A."/>
            <person name="Worley K.C."/>
            <person name="Rogers J."/>
            <person name="Gibbs R.A."/>
        </authorList>
    </citation>
    <scope>NUCLEOTIDE SEQUENCE [LARGE SCALE GENOMIC DNA]</scope>
</reference>
<dbReference type="SMART" id="SM00291">
    <property type="entry name" value="ZnF_ZZ"/>
    <property type="match status" value="1"/>
</dbReference>
<evidence type="ECO:0000256" key="18">
    <source>
        <dbReference type="ARBA" id="ARBA00040142"/>
    </source>
</evidence>
<keyword evidence="3 19" id="KW-1003">Cell membrane</keyword>
<evidence type="ECO:0000256" key="1">
    <source>
        <dbReference type="ARBA" id="ARBA00004245"/>
    </source>
</evidence>
<evidence type="ECO:0000256" key="5">
    <source>
        <dbReference type="ARBA" id="ARBA00022553"/>
    </source>
</evidence>
<feature type="region of interest" description="Disordered" evidence="22">
    <location>
        <begin position="3529"/>
        <end position="3555"/>
    </location>
</feature>
<evidence type="ECO:0000256" key="9">
    <source>
        <dbReference type="ARBA" id="ARBA00022833"/>
    </source>
</evidence>
<reference evidence="26" key="3">
    <citation type="submission" date="2025-09" db="UniProtKB">
        <authorList>
            <consortium name="Ensembl"/>
        </authorList>
    </citation>
    <scope>IDENTIFICATION</scope>
</reference>
<accession>A0A8B7FTD9</accession>
<feature type="domain" description="Calponin-homology (CH)" evidence="24">
    <location>
        <begin position="15"/>
        <end position="119"/>
    </location>
</feature>
<feature type="coiled-coil region" evidence="21">
    <location>
        <begin position="1191"/>
        <end position="1221"/>
    </location>
</feature>
<dbReference type="InterPro" id="IPR015154">
    <property type="entry name" value="EF-hand_dom_typ2"/>
</dbReference>
<dbReference type="FunFam" id="1.20.58.60:FF:000070">
    <property type="entry name" value="utrophin isoform X1"/>
    <property type="match status" value="1"/>
</dbReference>
<dbReference type="CDD" id="cd02334">
    <property type="entry name" value="ZZ_dystrophin"/>
    <property type="match status" value="1"/>
</dbReference>
<dbReference type="FunFam" id="1.20.58.60:FF:000170">
    <property type="entry name" value="Dystrophin"/>
    <property type="match status" value="1"/>
</dbReference>
<dbReference type="EMBL" id="ABDC03036060">
    <property type="status" value="NOT_ANNOTATED_CDS"/>
    <property type="molecule type" value="Genomic_DNA"/>
</dbReference>
<feature type="domain" description="ZZ-type" evidence="25">
    <location>
        <begin position="3309"/>
        <end position="3365"/>
    </location>
</feature>
<dbReference type="GO" id="GO:0005856">
    <property type="term" value="C:cytoskeleton"/>
    <property type="evidence" value="ECO:0007669"/>
    <property type="project" value="UniProtKB-SubCell"/>
</dbReference>
<dbReference type="FunFam" id="1.20.58.60:FF:000207">
    <property type="entry name" value="Dystrophin"/>
    <property type="match status" value="1"/>
</dbReference>
<keyword evidence="11 19" id="KW-0770">Synapse</keyword>
<evidence type="ECO:0000256" key="2">
    <source>
        <dbReference type="ARBA" id="ARBA00004278"/>
    </source>
</evidence>
<dbReference type="EMBL" id="ABDC03036061">
    <property type="status" value="NOT_ANNOTATED_CDS"/>
    <property type="molecule type" value="Genomic_DNA"/>
</dbReference>
<dbReference type="FunFam" id="1.20.58.60:FF:000239">
    <property type="entry name" value="dystrophin isoform X2"/>
    <property type="match status" value="1"/>
</dbReference>
<evidence type="ECO:0000256" key="14">
    <source>
        <dbReference type="ARBA" id="ARBA00023212"/>
    </source>
</evidence>
<reference evidence="26" key="2">
    <citation type="submission" date="2025-08" db="UniProtKB">
        <authorList>
            <consortium name="Ensembl"/>
        </authorList>
    </citation>
    <scope>IDENTIFICATION</scope>
</reference>
<dbReference type="InterPro" id="IPR050774">
    <property type="entry name" value="KCMF1/Dystrophin"/>
</dbReference>
<dbReference type="PROSITE" id="PS50021">
    <property type="entry name" value="CH"/>
    <property type="match status" value="2"/>
</dbReference>
<evidence type="ECO:0000256" key="15">
    <source>
        <dbReference type="ARBA" id="ARBA00023257"/>
    </source>
</evidence>
<keyword evidence="7" id="KW-0677">Repeat</keyword>
<dbReference type="FunFam" id="1.20.58.60:FF:000029">
    <property type="entry name" value="utrophin isoform X1"/>
    <property type="match status" value="1"/>
</dbReference>
<dbReference type="InterPro" id="IPR001715">
    <property type="entry name" value="CH_dom"/>
</dbReference>
<keyword evidence="27" id="KW-1185">Reference proteome</keyword>
<dbReference type="FunFam" id="1.20.58.60:FF:000118">
    <property type="entry name" value="Dystrophin"/>
    <property type="match status" value="1"/>
</dbReference>
<dbReference type="InterPro" id="IPR001589">
    <property type="entry name" value="Actinin_actin-bd_CS"/>
</dbReference>
<dbReference type="PIRSF" id="PIRSF002341">
    <property type="entry name" value="Dystrophin/utrophin"/>
    <property type="match status" value="1"/>
</dbReference>
<dbReference type="OrthoDB" id="10057795at2759"/>
<dbReference type="Pfam" id="PF09069">
    <property type="entry name" value="EF-hand_3"/>
    <property type="match status" value="1"/>
</dbReference>
<dbReference type="Gene3D" id="2.20.70.10">
    <property type="match status" value="1"/>
</dbReference>
<evidence type="ECO:0000256" key="22">
    <source>
        <dbReference type="SAM" id="MobiDB-lite"/>
    </source>
</evidence>
<sequence>MLWWEEAEDCYEREDVQKKTFTKWINAQFSKYGKQHIENLFSDLQDGRRLLDLLEGLTGQKLPKEKGSTRVHALNNVNKALRVLQNNNVDLVNIGSTDIVDGNHKLTLGLIWNIILHWQVKNVMKNIMAGLQQTNSEKILLSWVRQSTRNYPQVNVINFTTSWSDGLALNALIHSHRPDLFDWNSVVCQQSATQRLEHAFNIAKYQLGIEKLLDPEDVATTYPDKKSILMYITSLFQVLPQQVSIEAIQEVEMLPRPSKVTKEEHFQLHHQMHYSQQITVSLAQGYERTPSSPKPRFKSYAYTQAAYVTTSDPTRSPFSSQHLEASEEKSFGSSLMETEVNLDRYQTALEEVLSWLLSAEDTLQAQGEISNDVEEVKEQFHTHEGYMMDLTAHQGRVGHILQLGSQLIGTGKLSEDEEAEVQEQMNLLNSRWECLRVASMEKQSNLHKVLMDLQNQKLKELNDWLTKTEERTRKMEEEPLGPDLEDLKRQVQQHKVLQEDLEQEQVRVNSLTHMVVVVDESSGDHATAALEEQLKVLGDRWANICRWTEDRWVLLQDILLKWQRFTEEQCLFSSWLSEKEDALNKIPTTGFKDQNEMLSSLQKLAILKADLERKKQSIDKLRSLNQDLLSTLKNKSVTQKMEAWLENFAQSWDNLSQKLEKSSAQISQAVTTTQPSLTQTTLMETVTMVTTREQILVKHAQEELPPPPPQKKRQITVDSEIRKRLDVDITELHSWITRSEAVLQSPEFAIYRKEGNFSDLKEKVNAIEREKAEKFRKLQDASRSAQALVEQMVNEGVNADSIKQASEQLNSRWIEFCQLLSERLNWLEYQNNIITFYNQLQQLEQMTTTAENWLKIQPTTTSEPTAIKSQLKICKDEVNRLSVLQPQIERLKIQSITLKEKGQGPMFLDADFVAFTNHFNQVYSDVQAREKELQTIFDALPPMRYQETMSTIRTWIQQSETKLSRPQLSVTDYEIMEQRLGELQALQSSLQEQESGLNYLSTTVKEMSKKAPSEFSQKYHSEFEEIEGRWKKLSSQLAERSQKLEEQMNKLRKIQNHIKTLRKWMAEVDVFLKEEWPALGDSEILKKQLKQCRLLVNDIQTIQPSLNSVNEGGQKIKNEAEPEFASRLETELRELNIQWDHMCRQVYARKEALKAGLDKTVSLQKDLSEMHEWMTQAEEEYLERDFEYKTPDELQKAVEEMKRAKEEAQQKEAKVKLLTESVNSVIAQAPPVAQEALKKELDTLTTNYQWLCTRLNGKCKTLEEVWACWHELLSYLEKANKWLNEVEMKLKTTENVPAGAEEISEVLDSLENLMQHSEDNPNQIRILAQTLTDGGVMDELINEELETFNSRWRELHEEAVRRQKLLEQSIQSAQEMEKSLHLIQESLTFIDKQLAAYIADKVDAAQMPQEAQKIQSDLTSHEISLEEMKKHNQGKEAAQRVLSQIDVAQKKLQDVSMKFRLFQKPANFEQRLQESKMILDEVKMHLPALETKSVEQEVVQSQLNHCVNLYKSLSEVKSEVEMVIKTGRQIVQKKQTENPKELDERVTALKLHYNELGAKVTERKQQLEKCLKLSRKMRKEMNALTEWLAATDMELTKRSAVEGMPSNLDSEVAWGKATQKEIEKQKVHLKSVTELGEALKTVLGKKETLVEDKLSLLNSNWIAVTSRAEEWLNLLLEYQKHMETFDQNVNHITKWIIQADTLLDESEKKKPQQKEDVLKHLKAELNDIRPKVDSTRDQAANLMANRGEHCRKVVEPQISELNHRFAAISHRIKTGKASIPLKELEQFNSDIQKLLEPLEAEIQQGVNLKEEDFNKDMNEDNEGTVKELLQRGDNLQQRITDERKREEIKIKQQLLQTKHNALKDLRSQRRKKALEISHQWYQYKRQADDLLKCLDDIEKKLASLPEPRDERKIKEIDRELQKKKEELNAVRRQAEGLSDDGAAMAVEPTQIQLSKRWREIESKFAQFRRLNFAQIHTVREETMVAMTEDMPLEISYVPSTYLTEITHVSQALSEVEQLLNAPDFCAKDFEDLFKQEESLKNIKDNLQQISGRIDVIHNKKTGALQSATPVERAKLQEALSQLDFQWDKVNKMYKDRQGQFDRSVEKWRRFHYDMKIFNQWLTEAEQFLKKTQIPENWEHAKYKWYLKELQDGIRQRQTVVRTLNATGEEIIQQSSKTDANILQEKLGSLNLRWQEVCKQLAERKKRLEEQKNILSEFQRDLNEFILWLEEADNVTSIPLEPGNEQQLKEKLEQVKLLVEELPLRQGILKQLNETGGTALVSAPISPEEQDKLQNKLKHTNLQWIKVSRTLPEKQGEIEAHIKDLGQLEKKLEDLDEQLNHLLLWLSPIRNQLEIYNQPNQTGPFDIKEIEAAVRAKQPDVEGILSKGQHLYKEKPATQPVKRKLEDLSSEWKAVNHLLQELRAKRPDLAPGLPTIGASPSQTVTLVTQPVVAKETAITKLEMPSSLLLEVPALADFNRAWIDLTDWLSLLDRVIKSQRVMVGDLEDINEMIIKQKATLQDLEQRRPQLEELITAAQNLKNKTSNQDARTIITDRIEIIQNQWDEVQEHLQNRRQQLNEMLKDSTQWLEAKEEAEQVLGQARAKLESWKEGPYTMDAVQEKITETKQLAKDLRQWQINVDVANDLAQKLLRDYSTDDTRKVNMITENINASWGSIHKRVNEREAALEETHRLLQQFPLDLEKFLAWLTEAETTANVLQDATHKERLLEDSKGVRELMKQWKDLQGEIEAHTDIYHNLDENGQKILRSLEGSDDAVLLQRRLDNMNFKWSELRKKSLNIRSHLEASSDQWKRLHLSLQELLVWLQLKDDELSRQAPIGGDFPAVQKQNDVHRAFRRELKTKEPVIMSTLETVRIFLTEQPLEGLEKLYQEPRELPSEERAQNVTRLLRKQAEEVNTEWEKLNLHSADWQRKIDEALERLQELQEATDELDLKLRQAEVIKGSWQPVGDLLIDSLQDHLEKVKALRGEIAPLKEKVGHVNDLARQLTTLGIQLSPYNLTTLEDLNTRWKLLQVAVEDRVRQLHEAHRDFGPASQHFLSTSVQGPWERAISPNKVPYYINHETQTTCWDHPKMTELYQSLADLNNVRFSAYRTAMKLRRLQKALCLDLLSLSAACDALDQHNLKQNDQPMDILQIINCLTTIYDRLEQEHNNLVNVPLCVDMCLNWLLNVYDTGRTGRIRVLSFKTGIISLCKAHLEDKYRYLFKQVASSTGFCDQRRLGLLLHDSIQIPRQLGEVASFGGSNIEPSVRSCFQFANNKPEIEAALFLDWMRLEPQSMVWLPVLHRVAAAETAKHQAKCNICKECPIIGFRYRSLKHFNYDICQSCFFSGRVAKGHKMHYPMVEYCTPTTSGEDVRDFAKVLKNKFRTKRYFAKHPRMGYLPVQTVLEGDNMETPVTLINFWPVDSAPASSPQLSHDDTHSRIEHYASRLAEMENSNGSYLNDSISPNESIDDEHLLIQHYCQSLNQDSPLSQPRSPAQILISLESEERGELERILADLEEENRNLQAEYDRLKQQHEHKGLSPLPSPPEMMPTSPQSPRDAELIAEAKLLRQHKGRLEARMQILEDHNKQLESQLHRLRQLLEQPQAEAKVNGTTVSSPSTSLQRSDSSQPMLLRVVGSQTSESMGEEDLLSPPQDTSTGLEEVMEQLNNSFPSSRGRNTPGKPMREDTM</sequence>
<dbReference type="Gene3D" id="1.20.58.60">
    <property type="match status" value="15"/>
</dbReference>
<dbReference type="EMBL" id="ABDC03036059">
    <property type="status" value="NOT_ANNOTATED_CDS"/>
    <property type="molecule type" value="Genomic_DNA"/>
</dbReference>
<dbReference type="GO" id="GO:0016010">
    <property type="term" value="C:dystrophin-associated glycoprotein complex"/>
    <property type="evidence" value="ECO:0007669"/>
    <property type="project" value="UniProtKB-ARBA"/>
</dbReference>
<feature type="domain" description="Calponin-homology (CH)" evidence="24">
    <location>
        <begin position="134"/>
        <end position="240"/>
    </location>
</feature>
<dbReference type="FunFam" id="2.20.70.10:FF:000004">
    <property type="entry name" value="dystrophin isoform X1"/>
    <property type="match status" value="1"/>
</dbReference>
<evidence type="ECO:0000313" key="27">
    <source>
        <dbReference type="Proteomes" id="UP000694394"/>
    </source>
</evidence>
<dbReference type="EMBL" id="ABDC03036063">
    <property type="status" value="NOT_ANNOTATED_CDS"/>
    <property type="molecule type" value="Genomic_DNA"/>
</dbReference>
<dbReference type="InterPro" id="IPR018159">
    <property type="entry name" value="Spectrin/alpha-actinin"/>
</dbReference>
<dbReference type="FunFam" id="1.20.58.60:FF:000283">
    <property type="entry name" value="Dystrophin"/>
    <property type="match status" value="1"/>
</dbReference>
<dbReference type="FunFam" id="1.20.58.60:FF:000183">
    <property type="entry name" value="dystrophin isoform X2"/>
    <property type="match status" value="1"/>
</dbReference>
<dbReference type="Ensembl" id="ENSMICT00000062207.1">
    <property type="protein sequence ID" value="ENSMICP00000042275.1"/>
    <property type="gene ID" value="ENSMICG00000028112.2"/>
</dbReference>
<dbReference type="CDD" id="cd21231">
    <property type="entry name" value="CH_DMD_rpt1"/>
    <property type="match status" value="1"/>
</dbReference>
<comment type="subcellular location">
    <subcellularLocation>
        <location evidence="2">Cell membrane</location>
        <location evidence="2">Sarcolemma</location>
        <topology evidence="2">Peripheral membrane protein</topology>
        <orientation evidence="2">Cytoplasmic side</orientation>
    </subcellularLocation>
    <subcellularLocation>
        <location evidence="1 19">Cytoplasm</location>
        <location evidence="1 19">Cytoskeleton</location>
    </subcellularLocation>
    <subcellularLocation>
        <location evidence="16">Postsynaptic cell membrane</location>
    </subcellularLocation>
</comment>
<dbReference type="CDD" id="cd00176">
    <property type="entry name" value="SPEC"/>
    <property type="match status" value="11"/>
</dbReference>
<dbReference type="Gene3D" id="1.10.418.10">
    <property type="entry name" value="Calponin-like domain"/>
    <property type="match status" value="2"/>
</dbReference>
<dbReference type="FunFam" id="1.20.58.60:FF:000146">
    <property type="entry name" value="dystrophin isoform X2"/>
    <property type="match status" value="1"/>
</dbReference>
<dbReference type="PROSITE" id="PS50135">
    <property type="entry name" value="ZF_ZZ_2"/>
    <property type="match status" value="1"/>
</dbReference>
<dbReference type="FunFam" id="1.10.418.10:FF:000044">
    <property type="entry name" value="utrophin isoform X2"/>
    <property type="match status" value="1"/>
</dbReference>
<keyword evidence="6" id="KW-0479">Metal-binding</keyword>
<dbReference type="GeneID" id="105867126"/>
<name>A0A8B7FTD9_MICMU</name>
<dbReference type="PROSITE" id="PS50020">
    <property type="entry name" value="WW_DOMAIN_2"/>
    <property type="match status" value="1"/>
</dbReference>
<dbReference type="SUPFAM" id="SSF47473">
    <property type="entry name" value="EF-hand"/>
    <property type="match status" value="2"/>
</dbReference>
<keyword evidence="13 19" id="KW-0009">Actin-binding</keyword>
<organism evidence="26 27">
    <name type="scientific">Microcebus murinus</name>
    <name type="common">Gray mouse lemur</name>
    <name type="synonym">Lemur murinus</name>
    <dbReference type="NCBI Taxonomy" id="30608"/>
    <lineage>
        <taxon>Eukaryota</taxon>
        <taxon>Metazoa</taxon>
        <taxon>Chordata</taxon>
        <taxon>Craniata</taxon>
        <taxon>Vertebrata</taxon>
        <taxon>Euteleostomi</taxon>
        <taxon>Mammalia</taxon>
        <taxon>Eutheria</taxon>
        <taxon>Euarchontoglires</taxon>
        <taxon>Primates</taxon>
        <taxon>Strepsirrhini</taxon>
        <taxon>Lemuriformes</taxon>
        <taxon>Cheirogaleidae</taxon>
        <taxon>Microcebus</taxon>
    </lineage>
</organism>
<evidence type="ECO:0000259" key="25">
    <source>
        <dbReference type="PROSITE" id="PS50135"/>
    </source>
</evidence>
<dbReference type="Proteomes" id="UP000694394">
    <property type="component" value="Chromosome X"/>
</dbReference>
<dbReference type="FunFam" id="1.10.238.10:FF:000008">
    <property type="entry name" value="Dystrophin isoform 2"/>
    <property type="match status" value="1"/>
</dbReference>
<feature type="compositionally biased region" description="Polar residues" evidence="22">
    <location>
        <begin position="3663"/>
        <end position="3674"/>
    </location>
</feature>
<feature type="coiled-coil region" evidence="21">
    <location>
        <begin position="1913"/>
        <end position="1940"/>
    </location>
</feature>
<dbReference type="GO" id="GO:0008270">
    <property type="term" value="F:zinc ion binding"/>
    <property type="evidence" value="ECO:0007669"/>
    <property type="project" value="UniProtKB-KW"/>
</dbReference>
<evidence type="ECO:0000256" key="7">
    <source>
        <dbReference type="ARBA" id="ARBA00022737"/>
    </source>
</evidence>
<dbReference type="InterPro" id="IPR015153">
    <property type="entry name" value="EF-hand_dom_typ1"/>
</dbReference>
<keyword evidence="21" id="KW-0175">Coiled coil</keyword>
<dbReference type="Pfam" id="PF00569">
    <property type="entry name" value="ZZ"/>
    <property type="match status" value="1"/>
</dbReference>
<feature type="region of interest" description="Disordered" evidence="22">
    <location>
        <begin position="3604"/>
        <end position="3686"/>
    </location>
</feature>
<evidence type="ECO:0000259" key="24">
    <source>
        <dbReference type="PROSITE" id="PS50021"/>
    </source>
</evidence>
<dbReference type="InterPro" id="IPR002017">
    <property type="entry name" value="Spectrin_repeat"/>
</dbReference>
<dbReference type="GO" id="GO:0017166">
    <property type="term" value="F:vinculin binding"/>
    <property type="evidence" value="ECO:0007669"/>
    <property type="project" value="UniProtKB-ARBA"/>
</dbReference>
<dbReference type="CDD" id="cd21233">
    <property type="entry name" value="CH_DMD_rpt2"/>
    <property type="match status" value="1"/>
</dbReference>
<evidence type="ECO:0000256" key="21">
    <source>
        <dbReference type="SAM" id="Coils"/>
    </source>
</evidence>
<keyword evidence="10" id="KW-0106">Calcium</keyword>
<keyword evidence="14 19" id="KW-0206">Cytoskeleton</keyword>
<feature type="coiled-coil region" evidence="21">
    <location>
        <begin position="2190"/>
        <end position="2220"/>
    </location>
</feature>
<feature type="coiled-coil region" evidence="21">
    <location>
        <begin position="2504"/>
        <end position="2538"/>
    </location>
</feature>
<evidence type="ECO:0000256" key="11">
    <source>
        <dbReference type="ARBA" id="ARBA00023018"/>
    </source>
</evidence>
<feature type="compositionally biased region" description="Polar residues" evidence="22">
    <location>
        <begin position="3608"/>
        <end position="3627"/>
    </location>
</feature>
<dbReference type="FunFam" id="1.10.418.10:FF:000032">
    <property type="entry name" value="utrophin isoform X1"/>
    <property type="match status" value="1"/>
</dbReference>
<evidence type="ECO:0000256" key="19">
    <source>
        <dbReference type="PIRNR" id="PIRNR002341"/>
    </source>
</evidence>
<evidence type="ECO:0000256" key="3">
    <source>
        <dbReference type="ARBA" id="ARBA00022475"/>
    </source>
</evidence>
<evidence type="ECO:0000256" key="12">
    <source>
        <dbReference type="ARBA" id="ARBA00023136"/>
    </source>
</evidence>
<dbReference type="SUPFAM" id="SSF46966">
    <property type="entry name" value="Spectrin repeat"/>
    <property type="match status" value="19"/>
</dbReference>
<dbReference type="Gene3D" id="1.10.238.10">
    <property type="entry name" value="EF-hand"/>
    <property type="match status" value="2"/>
</dbReference>
<dbReference type="SMART" id="SM00033">
    <property type="entry name" value="CH"/>
    <property type="match status" value="2"/>
</dbReference>
<dbReference type="SUPFAM" id="SSF57850">
    <property type="entry name" value="RING/U-box"/>
    <property type="match status" value="1"/>
</dbReference>
<dbReference type="PANTHER" id="PTHR12268:SF25">
    <property type="entry name" value="DYSTROPHIN"/>
    <property type="match status" value="1"/>
</dbReference>
<dbReference type="InterPro" id="IPR001202">
    <property type="entry name" value="WW_dom"/>
</dbReference>
<dbReference type="EMBL" id="ABDC03036062">
    <property type="status" value="NOT_ANNOTATED_CDS"/>
    <property type="molecule type" value="Genomic_DNA"/>
</dbReference>
<dbReference type="FunFam" id="1.20.58.60:FF:000091">
    <property type="entry name" value="dystrophin isoform X2"/>
    <property type="match status" value="1"/>
</dbReference>
<dbReference type="InterPro" id="IPR035436">
    <property type="entry name" value="Dystrophin/utrophin"/>
</dbReference>
<protein>
    <recommendedName>
        <fullName evidence="18">Dystrophin</fullName>
    </recommendedName>
</protein>
<dbReference type="GO" id="GO:0042383">
    <property type="term" value="C:sarcolemma"/>
    <property type="evidence" value="ECO:0007669"/>
    <property type="project" value="UniProtKB-SubCell"/>
</dbReference>
<dbReference type="FunFam" id="1.10.238.10:FF:000023">
    <property type="entry name" value="dystrophin isoform X1"/>
    <property type="match status" value="1"/>
</dbReference>
<dbReference type="InterPro" id="IPR036020">
    <property type="entry name" value="WW_dom_sf"/>
</dbReference>
<dbReference type="FunFam" id="3.30.60.90:FF:000001">
    <property type="entry name" value="Dystrophin isoform 2"/>
    <property type="match status" value="1"/>
</dbReference>
<dbReference type="InterPro" id="IPR011992">
    <property type="entry name" value="EF-hand-dom_pair"/>
</dbReference>
<feature type="coiled-coil region" evidence="21">
    <location>
        <begin position="757"/>
        <end position="784"/>
    </location>
</feature>
<keyword evidence="8 20" id="KW-0863">Zinc-finger</keyword>
<dbReference type="Pfam" id="PF09068">
    <property type="entry name" value="EF-hand_2"/>
    <property type="match status" value="1"/>
</dbReference>
<dbReference type="CDD" id="cd16246">
    <property type="entry name" value="EFh_DMD"/>
    <property type="match status" value="1"/>
</dbReference>
<dbReference type="InterPro" id="IPR036872">
    <property type="entry name" value="CH_dom_sf"/>
</dbReference>
<dbReference type="InterPro" id="IPR000433">
    <property type="entry name" value="Znf_ZZ"/>
</dbReference>
<evidence type="ECO:0000256" key="17">
    <source>
        <dbReference type="ARBA" id="ARBA00037032"/>
    </source>
</evidence>
<feature type="domain" description="WW" evidence="23">
    <location>
        <begin position="3056"/>
        <end position="3089"/>
    </location>
</feature>
<evidence type="ECO:0000256" key="10">
    <source>
        <dbReference type="ARBA" id="ARBA00022837"/>
    </source>
</evidence>
<dbReference type="GO" id="GO:0044057">
    <property type="term" value="P:regulation of system process"/>
    <property type="evidence" value="ECO:0007669"/>
    <property type="project" value="UniProtKB-ARBA"/>
</dbReference>
<dbReference type="GO" id="GO:0045211">
    <property type="term" value="C:postsynaptic membrane"/>
    <property type="evidence" value="ECO:0007669"/>
    <property type="project" value="UniProtKB-SubCell"/>
</dbReference>
<evidence type="ECO:0000256" key="4">
    <source>
        <dbReference type="ARBA" id="ARBA00022490"/>
    </source>
</evidence>
<evidence type="ECO:0000256" key="13">
    <source>
        <dbReference type="ARBA" id="ARBA00023203"/>
    </source>
</evidence>
<dbReference type="FunFam" id="1.20.58.60:FF:000056">
    <property type="entry name" value="utrophin isoform X1"/>
    <property type="match status" value="1"/>
</dbReference>
<evidence type="ECO:0000256" key="20">
    <source>
        <dbReference type="PROSITE-ProRule" id="PRU00228"/>
    </source>
</evidence>
<dbReference type="Gene3D" id="3.30.60.90">
    <property type="match status" value="1"/>
</dbReference>
<dbReference type="RefSeq" id="XP_012612347.1">
    <property type="nucleotide sequence ID" value="XM_012756893.3"/>
</dbReference>
<keyword evidence="4 19" id="KW-0963">Cytoplasm</keyword>
<dbReference type="GO" id="GO:0003779">
    <property type="term" value="F:actin binding"/>
    <property type="evidence" value="ECO:0007669"/>
    <property type="project" value="UniProtKB-KW"/>
</dbReference>
<dbReference type="InterPro" id="IPR043145">
    <property type="entry name" value="Znf_ZZ_sf"/>
</dbReference>
<dbReference type="PANTHER" id="PTHR12268">
    <property type="entry name" value="E3 UBIQUITIN-PROTEIN LIGASE KCMF1"/>
    <property type="match status" value="1"/>
</dbReference>
<dbReference type="CDD" id="cd00201">
    <property type="entry name" value="WW"/>
    <property type="match status" value="1"/>
</dbReference>
<dbReference type="PROSITE" id="PS00020">
    <property type="entry name" value="ACTININ_2"/>
    <property type="match status" value="1"/>
</dbReference>
<dbReference type="PROSITE" id="PS01357">
    <property type="entry name" value="ZF_ZZ_1"/>
    <property type="match status" value="1"/>
</dbReference>
<dbReference type="PROSITE" id="PS00019">
    <property type="entry name" value="ACTININ_1"/>
    <property type="match status" value="1"/>
</dbReference>
<keyword evidence="5" id="KW-0597">Phosphoprotein</keyword>
<feature type="coiled-coil region" evidence="21">
    <location>
        <begin position="604"/>
        <end position="631"/>
    </location>
</feature>
<feature type="coiled-coil region" evidence="21">
    <location>
        <begin position="458"/>
        <end position="507"/>
    </location>
</feature>
<evidence type="ECO:0000256" key="8">
    <source>
        <dbReference type="ARBA" id="ARBA00022771"/>
    </source>
</evidence>
<comment type="function">
    <text evidence="17">Anchors the extracellular matrix to the cytoskeleton via F-actin. Ligand for dystroglycan. Component of the dystrophin-associated glycoprotein complex which accumulates at the neuromuscular junction (NMJ) and at a variety of synapses in the peripheral and central nervous systems and has a structural function in stabilizing the sarcolemma. Also implicated in signaling events and synaptic transmission.</text>
</comment>
<dbReference type="PROSITE" id="PS01159">
    <property type="entry name" value="WW_DOMAIN_1"/>
    <property type="match status" value="1"/>
</dbReference>
<evidence type="ECO:0000256" key="16">
    <source>
        <dbReference type="ARBA" id="ARBA00034100"/>
    </source>
</evidence>
<dbReference type="SUPFAM" id="SSF51045">
    <property type="entry name" value="WW domain"/>
    <property type="match status" value="1"/>
</dbReference>
<dbReference type="CTD" id="1756"/>
<dbReference type="GO" id="GO:0031527">
    <property type="term" value="C:filopodium membrane"/>
    <property type="evidence" value="ECO:0007669"/>
    <property type="project" value="UniProtKB-ARBA"/>
</dbReference>
<dbReference type="SMART" id="SM00150">
    <property type="entry name" value="SPEC"/>
    <property type="match status" value="23"/>
</dbReference>
<keyword evidence="12 19" id="KW-0472">Membrane</keyword>
<dbReference type="SUPFAM" id="SSF47576">
    <property type="entry name" value="Calponin-homology domain, CH-domain"/>
    <property type="match status" value="1"/>
</dbReference>